<organism evidence="2">
    <name type="scientific">bioreactor metagenome</name>
    <dbReference type="NCBI Taxonomy" id="1076179"/>
    <lineage>
        <taxon>unclassified sequences</taxon>
        <taxon>metagenomes</taxon>
        <taxon>ecological metagenomes</taxon>
    </lineage>
</organism>
<reference evidence="2" key="1">
    <citation type="submission" date="2019-08" db="EMBL/GenBank/DDBJ databases">
        <authorList>
            <person name="Kucharzyk K."/>
            <person name="Murdoch R.W."/>
            <person name="Higgins S."/>
            <person name="Loffler F."/>
        </authorList>
    </citation>
    <scope>NUCLEOTIDE SEQUENCE</scope>
</reference>
<proteinExistence type="predicted"/>
<dbReference type="EMBL" id="VSSQ01036750">
    <property type="protein sequence ID" value="MPM89302.1"/>
    <property type="molecule type" value="Genomic_DNA"/>
</dbReference>
<dbReference type="InterPro" id="IPR036237">
    <property type="entry name" value="Xyl_isomerase-like_sf"/>
</dbReference>
<evidence type="ECO:0000313" key="2">
    <source>
        <dbReference type="EMBL" id="MPM89302.1"/>
    </source>
</evidence>
<dbReference type="InterPro" id="IPR050312">
    <property type="entry name" value="IolE/XylAMocC-like"/>
</dbReference>
<dbReference type="InterPro" id="IPR013022">
    <property type="entry name" value="Xyl_isomerase-like_TIM-brl"/>
</dbReference>
<accession>A0A645DL75</accession>
<protein>
    <recommendedName>
        <fullName evidence="1">Xylose isomerase-like TIM barrel domain-containing protein</fullName>
    </recommendedName>
</protein>
<name>A0A645DL75_9ZZZZ</name>
<dbReference type="SUPFAM" id="SSF51658">
    <property type="entry name" value="Xylose isomerase-like"/>
    <property type="match status" value="1"/>
</dbReference>
<feature type="domain" description="Xylose isomerase-like TIM barrel" evidence="1">
    <location>
        <begin position="25"/>
        <end position="257"/>
    </location>
</feature>
<sequence>MAQWRIGLKLYSTNTASYLPAALELAGRNGFDYLELYVVPGSLETAAAWKAVPLPVVIHAPHLHHGMNFADEERREANRERFDEVRRFADMLSADCIICHGGTGGSPDEVIRQIGALHDSRIVLENKPVLQHPQLIPDHPGWRCRGAAFEEFRMMVDALGVGVCHDLTHTICAAATLHRDWREELRKFESLNPEIHHLADMISYRDELDTHEGLGKGVINLREVLSILPEGARLTLETPKSRPDLLDDFEAEVRMLAAL</sequence>
<evidence type="ECO:0000259" key="1">
    <source>
        <dbReference type="Pfam" id="PF01261"/>
    </source>
</evidence>
<gene>
    <name evidence="2" type="ORF">SDC9_136411</name>
</gene>
<dbReference type="Gene3D" id="3.20.20.150">
    <property type="entry name" value="Divalent-metal-dependent TIM barrel enzymes"/>
    <property type="match status" value="1"/>
</dbReference>
<dbReference type="PANTHER" id="PTHR12110:SF21">
    <property type="entry name" value="XYLOSE ISOMERASE-LIKE TIM BARREL DOMAIN-CONTAINING PROTEIN"/>
    <property type="match status" value="1"/>
</dbReference>
<dbReference type="AlphaFoldDB" id="A0A645DL75"/>
<dbReference type="Pfam" id="PF01261">
    <property type="entry name" value="AP_endonuc_2"/>
    <property type="match status" value="1"/>
</dbReference>
<comment type="caution">
    <text evidence="2">The sequence shown here is derived from an EMBL/GenBank/DDBJ whole genome shotgun (WGS) entry which is preliminary data.</text>
</comment>
<dbReference type="PANTHER" id="PTHR12110">
    <property type="entry name" value="HYDROXYPYRUVATE ISOMERASE"/>
    <property type="match status" value="1"/>
</dbReference>